<feature type="region of interest" description="Disordered" evidence="1">
    <location>
        <begin position="201"/>
        <end position="252"/>
    </location>
</feature>
<feature type="compositionally biased region" description="Basic and acidic residues" evidence="1">
    <location>
        <begin position="201"/>
        <end position="215"/>
    </location>
</feature>
<protein>
    <submittedName>
        <fullName evidence="2">Uncharacterized protein</fullName>
    </submittedName>
</protein>
<dbReference type="EMBL" id="HF935346">
    <property type="protein sequence ID" value="CCX07245.1"/>
    <property type="molecule type" value="Genomic_DNA"/>
</dbReference>
<dbReference type="Proteomes" id="UP000018144">
    <property type="component" value="Unassembled WGS sequence"/>
</dbReference>
<sequence>MSDFPTIETVLNSAPTSPILAAVQQPTANGPAYNSPILIVPSATPTAIAPAYDPEENEDELDARHPKWSLPEIASQMAFCHYIPKNDLHEGGVHCRKNWLNKKFFIHQNKGEFYAYLRCYHFNRQGQDLEFPCTSCGKKNGFPENLLDHMKTCEKALAVIKRAGTPVVLFERTYGYCFTDKKNIKDVDIFKHLMKHAIDDGKASESEEKAMKDDAGWLEDEDEAFQLPKMAKDKIDTEEEKATKESKTAKDS</sequence>
<keyword evidence="3" id="KW-1185">Reference proteome</keyword>
<proteinExistence type="predicted"/>
<reference evidence="2 3" key="1">
    <citation type="journal article" date="2013" name="PLoS Genet.">
        <title>The genome and development-dependent transcriptomes of Pyronema confluens: a window into fungal evolution.</title>
        <authorList>
            <person name="Traeger S."/>
            <person name="Altegoer F."/>
            <person name="Freitag M."/>
            <person name="Gabaldon T."/>
            <person name="Kempken F."/>
            <person name="Kumar A."/>
            <person name="Marcet-Houben M."/>
            <person name="Poggeler S."/>
            <person name="Stajich J.E."/>
            <person name="Nowrousian M."/>
        </authorList>
    </citation>
    <scope>NUCLEOTIDE SEQUENCE [LARGE SCALE GENOMIC DNA]</scope>
    <source>
        <strain evidence="3">CBS 100304</strain>
        <tissue evidence="2">Vegetative mycelium</tissue>
    </source>
</reference>
<gene>
    <name evidence="2" type="ORF">PCON_06834</name>
</gene>
<evidence type="ECO:0000313" key="3">
    <source>
        <dbReference type="Proteomes" id="UP000018144"/>
    </source>
</evidence>
<feature type="compositionally biased region" description="Basic and acidic residues" evidence="1">
    <location>
        <begin position="230"/>
        <end position="252"/>
    </location>
</feature>
<dbReference type="AlphaFoldDB" id="U4KZR7"/>
<name>U4KZR7_PYROM</name>
<evidence type="ECO:0000256" key="1">
    <source>
        <dbReference type="SAM" id="MobiDB-lite"/>
    </source>
</evidence>
<organism evidence="2 3">
    <name type="scientific">Pyronema omphalodes (strain CBS 100304)</name>
    <name type="common">Pyronema confluens</name>
    <dbReference type="NCBI Taxonomy" id="1076935"/>
    <lineage>
        <taxon>Eukaryota</taxon>
        <taxon>Fungi</taxon>
        <taxon>Dikarya</taxon>
        <taxon>Ascomycota</taxon>
        <taxon>Pezizomycotina</taxon>
        <taxon>Pezizomycetes</taxon>
        <taxon>Pezizales</taxon>
        <taxon>Pyronemataceae</taxon>
        <taxon>Pyronema</taxon>
    </lineage>
</organism>
<accession>U4KZR7</accession>
<evidence type="ECO:0000313" key="2">
    <source>
        <dbReference type="EMBL" id="CCX07245.1"/>
    </source>
</evidence>